<dbReference type="PRINTS" id="PR00080">
    <property type="entry name" value="SDRFAMILY"/>
</dbReference>
<dbReference type="InterPro" id="IPR020904">
    <property type="entry name" value="Sc_DH/Rdtase_CS"/>
</dbReference>
<dbReference type="GO" id="GO:0016616">
    <property type="term" value="F:oxidoreductase activity, acting on the CH-OH group of donors, NAD or NADP as acceptor"/>
    <property type="evidence" value="ECO:0007669"/>
    <property type="project" value="TreeGrafter"/>
</dbReference>
<evidence type="ECO:0000313" key="3">
    <source>
        <dbReference type="EMBL" id="KKK39836.1"/>
    </source>
</evidence>
<reference evidence="3 4" key="1">
    <citation type="submission" date="2015-04" db="EMBL/GenBank/DDBJ databases">
        <title>Taxonomic description and genome sequence of Bacillus campisalis sp. nov., a novel member of the genus Bacillus isolated from solar saltern.</title>
        <authorList>
            <person name="Mathan Kumar R."/>
            <person name="Kaur G."/>
            <person name="Kumar A."/>
            <person name="Singh N.K."/>
            <person name="Kaur N."/>
            <person name="Kumar N."/>
            <person name="Mayilraj S."/>
        </authorList>
    </citation>
    <scope>NUCLEOTIDE SEQUENCE [LARGE SCALE GENOMIC DNA]</scope>
    <source>
        <strain evidence="3 4">SA2-6</strain>
    </source>
</reference>
<sequence>MILDIFSLDGKTAIVTGANGGIGKSIARRFANYECNIVLCDLSLTDLEGFADELREKGAKVLVIQCDVTNRNEIKNVVNMTLEKFTSIDILVNNAGITSKRTAAEEFPLEVWQKIMDVNLTGVFLFTQEVGKVMLGQGSGSIINISSGASQQAVRGSLGYSVSKSGVNMLTKGFASEWAERGVRVNGVAPYYVETPILASIKETDKEFMDKVLSRSPMRRMGKPEEIAAGVVFLASDASSYMTGETISIDGGAQAMGI</sequence>
<dbReference type="PRINTS" id="PR00081">
    <property type="entry name" value="GDHRDH"/>
</dbReference>
<comment type="caution">
    <text evidence="3">The sequence shown here is derived from an EMBL/GenBank/DDBJ whole genome shotgun (WGS) entry which is preliminary data.</text>
</comment>
<evidence type="ECO:0008006" key="5">
    <source>
        <dbReference type="Google" id="ProtNLM"/>
    </source>
</evidence>
<dbReference type="Gene3D" id="3.40.50.720">
    <property type="entry name" value="NAD(P)-binding Rossmann-like Domain"/>
    <property type="match status" value="1"/>
</dbReference>
<dbReference type="Proteomes" id="UP000034166">
    <property type="component" value="Unassembled WGS sequence"/>
</dbReference>
<accession>A0A0M2T1K5</accession>
<keyword evidence="4" id="KW-1185">Reference proteome</keyword>
<dbReference type="GO" id="GO:0006633">
    <property type="term" value="P:fatty acid biosynthetic process"/>
    <property type="evidence" value="ECO:0007669"/>
    <property type="project" value="TreeGrafter"/>
</dbReference>
<dbReference type="Pfam" id="PF13561">
    <property type="entry name" value="adh_short_C2"/>
    <property type="match status" value="1"/>
</dbReference>
<dbReference type="AlphaFoldDB" id="A0A0M2T1K5"/>
<dbReference type="GO" id="GO:0008206">
    <property type="term" value="P:bile acid metabolic process"/>
    <property type="evidence" value="ECO:0007669"/>
    <property type="project" value="UniProtKB-ARBA"/>
</dbReference>
<dbReference type="NCBIfam" id="NF005559">
    <property type="entry name" value="PRK07231.1"/>
    <property type="match status" value="1"/>
</dbReference>
<gene>
    <name evidence="3" type="ORF">WQ57_00630</name>
</gene>
<comment type="similarity">
    <text evidence="1">Belongs to the short-chain dehydrogenases/reductases (SDR) family.</text>
</comment>
<dbReference type="GO" id="GO:0048038">
    <property type="term" value="F:quinone binding"/>
    <property type="evidence" value="ECO:0007669"/>
    <property type="project" value="TreeGrafter"/>
</dbReference>
<keyword evidence="2" id="KW-0560">Oxidoreductase</keyword>
<dbReference type="InterPro" id="IPR002347">
    <property type="entry name" value="SDR_fam"/>
</dbReference>
<name>A0A0M2T1K5_9BACI</name>
<dbReference type="PANTHER" id="PTHR42760:SF133">
    <property type="entry name" value="3-OXOACYL-[ACYL-CARRIER-PROTEIN] REDUCTASE"/>
    <property type="match status" value="1"/>
</dbReference>
<dbReference type="InterPro" id="IPR036291">
    <property type="entry name" value="NAD(P)-bd_dom_sf"/>
</dbReference>
<evidence type="ECO:0000256" key="1">
    <source>
        <dbReference type="ARBA" id="ARBA00006484"/>
    </source>
</evidence>
<proteinExistence type="inferred from homology"/>
<protein>
    <recommendedName>
        <fullName evidence="5">2-deoxy-D-gluconate 3-dehydrogenase</fullName>
    </recommendedName>
</protein>
<evidence type="ECO:0000256" key="2">
    <source>
        <dbReference type="ARBA" id="ARBA00023002"/>
    </source>
</evidence>
<evidence type="ECO:0000313" key="4">
    <source>
        <dbReference type="Proteomes" id="UP000034166"/>
    </source>
</evidence>
<dbReference type="EMBL" id="LAYY01000001">
    <property type="protein sequence ID" value="KKK39836.1"/>
    <property type="molecule type" value="Genomic_DNA"/>
</dbReference>
<dbReference type="PROSITE" id="PS00061">
    <property type="entry name" value="ADH_SHORT"/>
    <property type="match status" value="1"/>
</dbReference>
<dbReference type="PATRIC" id="fig|1408103.3.peg.139"/>
<dbReference type="SUPFAM" id="SSF51735">
    <property type="entry name" value="NAD(P)-binding Rossmann-fold domains"/>
    <property type="match status" value="1"/>
</dbReference>
<dbReference type="FunFam" id="3.40.50.720:FF:000084">
    <property type="entry name" value="Short-chain dehydrogenase reductase"/>
    <property type="match status" value="1"/>
</dbReference>
<organism evidence="3 4">
    <name type="scientific">Mesobacillus campisalis</name>
    <dbReference type="NCBI Taxonomy" id="1408103"/>
    <lineage>
        <taxon>Bacteria</taxon>
        <taxon>Bacillati</taxon>
        <taxon>Bacillota</taxon>
        <taxon>Bacilli</taxon>
        <taxon>Bacillales</taxon>
        <taxon>Bacillaceae</taxon>
        <taxon>Mesobacillus</taxon>
    </lineage>
</organism>
<dbReference type="PANTHER" id="PTHR42760">
    <property type="entry name" value="SHORT-CHAIN DEHYDROGENASES/REDUCTASES FAMILY MEMBER"/>
    <property type="match status" value="1"/>
</dbReference>